<dbReference type="eggNOG" id="COG0346">
    <property type="taxonomic scope" value="Bacteria"/>
</dbReference>
<evidence type="ECO:0000259" key="1">
    <source>
        <dbReference type="PROSITE" id="PS51819"/>
    </source>
</evidence>
<dbReference type="PROSITE" id="PS51819">
    <property type="entry name" value="VOC"/>
    <property type="match status" value="1"/>
</dbReference>
<comment type="caution">
    <text evidence="2">The sequence shown here is derived from an EMBL/GenBank/DDBJ whole genome shotgun (WGS) entry which is preliminary data.</text>
</comment>
<gene>
    <name evidence="2" type="ORF">HMPREF9194_00243</name>
</gene>
<feature type="domain" description="VOC" evidence="1">
    <location>
        <begin position="10"/>
        <end position="153"/>
    </location>
</feature>
<dbReference type="Gene3D" id="3.10.180.10">
    <property type="entry name" value="2,3-Dihydroxybiphenyl 1,2-Dioxygenase, domain 1"/>
    <property type="match status" value="1"/>
</dbReference>
<dbReference type="STRING" id="1125699.HMPREF9194_00243"/>
<dbReference type="SUPFAM" id="SSF54593">
    <property type="entry name" value="Glyoxalase/Bleomycin resistance protein/Dihydroxybiphenyl dioxygenase"/>
    <property type="match status" value="1"/>
</dbReference>
<sequence length="167" mass="19001">MMQADFLNQSIGQIGYVVENVDATIKAYYEKFGMGGWHIYTYGPPLLKFMNYKNKPITYRARIALGYFGNTRIELIQNLEGHTIYTDFIKKHGYGVQHLGIYVKDIQKALKNAFDAGFSIIMEGGGFGLDNDGHFAYLDTEDVCGITYELIQRPLRRHEPEAIFPSA</sequence>
<accession>S3K1Z9</accession>
<dbReference type="HOGENOM" id="CLU_046006_3_1_12"/>
<dbReference type="OrthoDB" id="9788468at2"/>
<keyword evidence="3" id="KW-1185">Reference proteome</keyword>
<evidence type="ECO:0000313" key="3">
    <source>
        <dbReference type="Proteomes" id="UP000014541"/>
    </source>
</evidence>
<evidence type="ECO:0000313" key="2">
    <source>
        <dbReference type="EMBL" id="EPF32248.1"/>
    </source>
</evidence>
<dbReference type="EMBL" id="ATFF01000002">
    <property type="protein sequence ID" value="EPF32248.1"/>
    <property type="molecule type" value="Genomic_DNA"/>
</dbReference>
<dbReference type="AlphaFoldDB" id="S3K1Z9"/>
<dbReference type="RefSeq" id="WP_016524545.1">
    <property type="nucleotide sequence ID" value="NZ_KE332518.1"/>
</dbReference>
<dbReference type="Pfam" id="PF13669">
    <property type="entry name" value="Glyoxalase_4"/>
    <property type="match status" value="1"/>
</dbReference>
<reference evidence="2 3" key="1">
    <citation type="submission" date="2013-04" db="EMBL/GenBank/DDBJ databases">
        <title>The Genome Sequence of Treponema maltophilum ATCC 51939.</title>
        <authorList>
            <consortium name="The Broad Institute Genomics Platform"/>
            <person name="Earl A."/>
            <person name="Ward D."/>
            <person name="Feldgarden M."/>
            <person name="Gevers D."/>
            <person name="Leonetti C."/>
            <person name="Blanton J.M."/>
            <person name="Dewhirst F.E."/>
            <person name="Izard J."/>
            <person name="Walker B."/>
            <person name="Young S."/>
            <person name="Zeng Q."/>
            <person name="Gargeya S."/>
            <person name="Fitzgerald M."/>
            <person name="Haas B."/>
            <person name="Abouelleil A."/>
            <person name="Allen A.W."/>
            <person name="Alvarado L."/>
            <person name="Arachchi H.M."/>
            <person name="Berlin A.M."/>
            <person name="Chapman S.B."/>
            <person name="Gainer-Dewar J."/>
            <person name="Goldberg J."/>
            <person name="Griggs A."/>
            <person name="Gujja S."/>
            <person name="Hansen M."/>
            <person name="Howarth C."/>
            <person name="Imamovic A."/>
            <person name="Ireland A."/>
            <person name="Larimer J."/>
            <person name="McCowan C."/>
            <person name="Murphy C."/>
            <person name="Pearson M."/>
            <person name="Poon T.W."/>
            <person name="Priest M."/>
            <person name="Roberts A."/>
            <person name="Saif S."/>
            <person name="Shea T."/>
            <person name="Sisk P."/>
            <person name="Sykes S."/>
            <person name="Wortman J."/>
            <person name="Nusbaum C."/>
            <person name="Birren B."/>
        </authorList>
    </citation>
    <scope>NUCLEOTIDE SEQUENCE [LARGE SCALE GENOMIC DNA]</scope>
    <source>
        <strain evidence="2 3">ATCC 51939</strain>
    </source>
</reference>
<dbReference type="Proteomes" id="UP000014541">
    <property type="component" value="Unassembled WGS sequence"/>
</dbReference>
<dbReference type="InterPro" id="IPR029068">
    <property type="entry name" value="Glyas_Bleomycin-R_OHBP_Dase"/>
</dbReference>
<dbReference type="InterPro" id="IPR037523">
    <property type="entry name" value="VOC_core"/>
</dbReference>
<name>S3K1Z9_TREMA</name>
<protein>
    <recommendedName>
        <fullName evidence="1">VOC domain-containing protein</fullName>
    </recommendedName>
</protein>
<organism evidence="2 3">
    <name type="scientific">Treponema maltophilum ATCC 51939</name>
    <dbReference type="NCBI Taxonomy" id="1125699"/>
    <lineage>
        <taxon>Bacteria</taxon>
        <taxon>Pseudomonadati</taxon>
        <taxon>Spirochaetota</taxon>
        <taxon>Spirochaetia</taxon>
        <taxon>Spirochaetales</taxon>
        <taxon>Treponemataceae</taxon>
        <taxon>Treponema</taxon>
    </lineage>
</organism>
<proteinExistence type="predicted"/>